<proteinExistence type="predicted"/>
<name>A0A7G1KUY2_9NOCA</name>
<accession>A0A7G1KUY2</accession>
<reference evidence="1 2" key="1">
    <citation type="submission" date="2020-08" db="EMBL/GenBank/DDBJ databases">
        <title>Genome Sequencing of Nocardia wallacei strain FMUON74 and assembly.</title>
        <authorList>
            <person name="Toyokawa M."/>
            <person name="Uesaka K."/>
        </authorList>
    </citation>
    <scope>NUCLEOTIDE SEQUENCE [LARGE SCALE GENOMIC DNA]</scope>
    <source>
        <strain evidence="1 2">FMUON74</strain>
    </source>
</reference>
<dbReference type="AlphaFoldDB" id="A0A7G1KUY2"/>
<evidence type="ECO:0000313" key="1">
    <source>
        <dbReference type="EMBL" id="BCK58882.1"/>
    </source>
</evidence>
<protein>
    <submittedName>
        <fullName evidence="1">Uncharacterized protein</fullName>
    </submittedName>
</protein>
<evidence type="ECO:0000313" key="2">
    <source>
        <dbReference type="Proteomes" id="UP000516173"/>
    </source>
</evidence>
<dbReference type="EMBL" id="AP023396">
    <property type="protein sequence ID" value="BCK58882.1"/>
    <property type="molecule type" value="Genomic_DNA"/>
</dbReference>
<sequence length="42" mass="4857">MTDELIDRNIEALSKAKIDIAADRLFDLSVLRELYAEHPELK</sequence>
<dbReference type="KEGG" id="nwl:NWFMUON74_66540"/>
<dbReference type="Proteomes" id="UP000516173">
    <property type="component" value="Chromosome"/>
</dbReference>
<organism evidence="1 2">
    <name type="scientific">Nocardia wallacei</name>
    <dbReference type="NCBI Taxonomy" id="480035"/>
    <lineage>
        <taxon>Bacteria</taxon>
        <taxon>Bacillati</taxon>
        <taxon>Actinomycetota</taxon>
        <taxon>Actinomycetes</taxon>
        <taxon>Mycobacteriales</taxon>
        <taxon>Nocardiaceae</taxon>
        <taxon>Nocardia</taxon>
    </lineage>
</organism>
<gene>
    <name evidence="1" type="ORF">NWFMUON74_66540</name>
</gene>
<keyword evidence="2" id="KW-1185">Reference proteome</keyword>